<comment type="caution">
    <text evidence="5">The sequence shown here is derived from an EMBL/GenBank/DDBJ whole genome shotgun (WGS) entry which is preliminary data.</text>
</comment>
<organism evidence="5 6">
    <name type="scientific">Gardnerella pickettii</name>
    <dbReference type="NCBI Taxonomy" id="2914924"/>
    <lineage>
        <taxon>Bacteria</taxon>
        <taxon>Bacillati</taxon>
        <taxon>Actinomycetota</taxon>
        <taxon>Actinomycetes</taxon>
        <taxon>Bifidobacteriales</taxon>
        <taxon>Bifidobacteriaceae</taxon>
        <taxon>Gardnerella</taxon>
    </lineage>
</organism>
<feature type="coiled-coil region" evidence="1">
    <location>
        <begin position="167"/>
        <end position="204"/>
    </location>
</feature>
<keyword evidence="3" id="KW-0812">Transmembrane</keyword>
<dbReference type="EMBL" id="PKJE01000003">
    <property type="protein sequence ID" value="PKZ53190.1"/>
    <property type="molecule type" value="Genomic_DNA"/>
</dbReference>
<evidence type="ECO:0000256" key="4">
    <source>
        <dbReference type="SAM" id="SignalP"/>
    </source>
</evidence>
<keyword evidence="6" id="KW-1185">Reference proteome</keyword>
<evidence type="ECO:0000256" key="2">
    <source>
        <dbReference type="SAM" id="MobiDB-lite"/>
    </source>
</evidence>
<evidence type="ECO:0000256" key="3">
    <source>
        <dbReference type="SAM" id="Phobius"/>
    </source>
</evidence>
<accession>A0ABX4SGR6</accession>
<keyword evidence="3" id="KW-0472">Membrane</keyword>
<evidence type="ECO:0008006" key="7">
    <source>
        <dbReference type="Google" id="ProtNLM"/>
    </source>
</evidence>
<dbReference type="Proteomes" id="UP000234904">
    <property type="component" value="Unassembled WGS sequence"/>
</dbReference>
<feature type="signal peptide" evidence="4">
    <location>
        <begin position="1"/>
        <end position="27"/>
    </location>
</feature>
<keyword evidence="3" id="KW-1133">Transmembrane helix</keyword>
<keyword evidence="1" id="KW-0175">Coiled coil</keyword>
<feature type="coiled-coil region" evidence="1">
    <location>
        <begin position="52"/>
        <end position="119"/>
    </location>
</feature>
<reference evidence="5 6" key="1">
    <citation type="submission" date="2017-12" db="EMBL/GenBank/DDBJ databases">
        <title>Phylogenetic diversity of female urinary microbiome.</title>
        <authorList>
            <person name="Thomas-White K."/>
            <person name="Wolfe A.J."/>
        </authorList>
    </citation>
    <scope>NUCLEOTIDE SEQUENCE [LARGE SCALE GENOMIC DNA]</scope>
    <source>
        <strain evidence="5 6">UMB0833</strain>
    </source>
</reference>
<sequence length="374" mass="38718">MNKKAIAAFAAGATLLAGFAMATPAFAADAAKTPDQILTEDTAALAKKDTAIEAQKKTVEEKQKAVEEKQKAVDAAKLLYGQEYKEDTAGKGKEQADALKEAQTALTTEQTKLDNMYNKAYYDLKEKVAQEKADKEARDDAADKAAHSKAHHVAVVSGAKSKLDSAAADKADKLKTYDEKFEALEKADAALKMAQANFKAAQKAVSDAVASGLNLKDPTAYNALVDAENRASAEQTAADKDFQKANKEFGKAKSEAEAASLAYNNALEAYKAAYNAAVRDGVKLPADLPQITDPLVPTTLPGVPGVVTPAPAKPGAAAGQAGANGAAAGAKTTVVEKKKDGGKKLPGTGVGVTLTALAATMLAGMGAAVRKARH</sequence>
<gene>
    <name evidence="5" type="ORF">CYJ70_04760</name>
</gene>
<evidence type="ECO:0000313" key="5">
    <source>
        <dbReference type="EMBL" id="PKZ53190.1"/>
    </source>
</evidence>
<feature type="region of interest" description="Disordered" evidence="2">
    <location>
        <begin position="133"/>
        <end position="157"/>
    </location>
</feature>
<feature type="compositionally biased region" description="Basic and acidic residues" evidence="2">
    <location>
        <begin position="133"/>
        <end position="146"/>
    </location>
</feature>
<keyword evidence="4" id="KW-0732">Signal</keyword>
<protein>
    <recommendedName>
        <fullName evidence="7">Peptidase</fullName>
    </recommendedName>
</protein>
<proteinExistence type="predicted"/>
<evidence type="ECO:0000256" key="1">
    <source>
        <dbReference type="SAM" id="Coils"/>
    </source>
</evidence>
<feature type="transmembrane region" description="Helical" evidence="3">
    <location>
        <begin position="349"/>
        <end position="369"/>
    </location>
</feature>
<name>A0ABX4SGR6_9BIFI</name>
<feature type="chain" id="PRO_5047466263" description="Peptidase" evidence="4">
    <location>
        <begin position="28"/>
        <end position="374"/>
    </location>
</feature>
<evidence type="ECO:0000313" key="6">
    <source>
        <dbReference type="Proteomes" id="UP000234904"/>
    </source>
</evidence>